<feature type="region of interest" description="Disordered" evidence="1">
    <location>
        <begin position="1"/>
        <end position="30"/>
    </location>
</feature>
<gene>
    <name evidence="2" type="ORF">B296_00034583</name>
</gene>
<protein>
    <submittedName>
        <fullName evidence="2">Uncharacterized protein</fullName>
    </submittedName>
</protein>
<accession>A0A427A839</accession>
<name>A0A427A839_ENSVE</name>
<dbReference type="AlphaFoldDB" id="A0A427A839"/>
<feature type="compositionally biased region" description="Polar residues" evidence="1">
    <location>
        <begin position="1"/>
        <end position="12"/>
    </location>
</feature>
<dbReference type="EMBL" id="AMZH03003419">
    <property type="protein sequence ID" value="RRT72380.1"/>
    <property type="molecule type" value="Genomic_DNA"/>
</dbReference>
<evidence type="ECO:0000256" key="1">
    <source>
        <dbReference type="SAM" id="MobiDB-lite"/>
    </source>
</evidence>
<organism evidence="2 3">
    <name type="scientific">Ensete ventricosum</name>
    <name type="common">Abyssinian banana</name>
    <name type="synonym">Musa ensete</name>
    <dbReference type="NCBI Taxonomy" id="4639"/>
    <lineage>
        <taxon>Eukaryota</taxon>
        <taxon>Viridiplantae</taxon>
        <taxon>Streptophyta</taxon>
        <taxon>Embryophyta</taxon>
        <taxon>Tracheophyta</taxon>
        <taxon>Spermatophyta</taxon>
        <taxon>Magnoliopsida</taxon>
        <taxon>Liliopsida</taxon>
        <taxon>Zingiberales</taxon>
        <taxon>Musaceae</taxon>
        <taxon>Ensete</taxon>
    </lineage>
</organism>
<evidence type="ECO:0000313" key="2">
    <source>
        <dbReference type="EMBL" id="RRT72380.1"/>
    </source>
</evidence>
<proteinExistence type="predicted"/>
<comment type="caution">
    <text evidence="2">The sequence shown here is derived from an EMBL/GenBank/DDBJ whole genome shotgun (WGS) entry which is preliminary data.</text>
</comment>
<evidence type="ECO:0000313" key="3">
    <source>
        <dbReference type="Proteomes" id="UP000287651"/>
    </source>
</evidence>
<sequence length="141" mass="15223">MTTAPPANQRRVSTGDASDDDDDDARSTCQKGSGWLALKHRRSGSRDFEGEEQCLAAGAATCLWPPDLLFRELTLPRFGRVLATSGSAAWLIAGSPVKFHNVPDDGSGSRDLGKESFVTLPRVFPVLPAPDLLVGFVQNRR</sequence>
<dbReference type="Proteomes" id="UP000287651">
    <property type="component" value="Unassembled WGS sequence"/>
</dbReference>
<reference evidence="2 3" key="1">
    <citation type="journal article" date="2014" name="Agronomy (Basel)">
        <title>A Draft Genome Sequence for Ensete ventricosum, the Drought-Tolerant Tree Against Hunger.</title>
        <authorList>
            <person name="Harrison J."/>
            <person name="Moore K.A."/>
            <person name="Paszkiewicz K."/>
            <person name="Jones T."/>
            <person name="Grant M."/>
            <person name="Ambacheew D."/>
            <person name="Muzemil S."/>
            <person name="Studholme D.J."/>
        </authorList>
    </citation>
    <scope>NUCLEOTIDE SEQUENCE [LARGE SCALE GENOMIC DNA]</scope>
</reference>